<reference evidence="1 2" key="1">
    <citation type="submission" date="2020-08" db="EMBL/GenBank/DDBJ databases">
        <authorList>
            <person name="Seo M.-J."/>
        </authorList>
    </citation>
    <scope>NUCLEOTIDE SEQUENCE [LARGE SCALE GENOMIC DNA]</scope>
    <source>
        <strain evidence="1 2">MBLA0160</strain>
    </source>
</reference>
<evidence type="ECO:0000313" key="1">
    <source>
        <dbReference type="EMBL" id="MBB6647292.1"/>
    </source>
</evidence>
<dbReference type="AlphaFoldDB" id="A0A7J9SL98"/>
<comment type="caution">
    <text evidence="1">The sequence shown here is derived from an EMBL/GenBank/DDBJ whole genome shotgun (WGS) entry which is preliminary data.</text>
</comment>
<gene>
    <name evidence="1" type="ORF">H5V44_13545</name>
</gene>
<organism evidence="1 2">
    <name type="scientific">Halobellus ruber</name>
    <dbReference type="NCBI Taxonomy" id="2761102"/>
    <lineage>
        <taxon>Archaea</taxon>
        <taxon>Methanobacteriati</taxon>
        <taxon>Methanobacteriota</taxon>
        <taxon>Stenosarchaea group</taxon>
        <taxon>Halobacteria</taxon>
        <taxon>Halobacteriales</taxon>
        <taxon>Haloferacaceae</taxon>
        <taxon>Halobellus</taxon>
    </lineage>
</organism>
<sequence>MSTSYRVLIPFDLPDADPVPSMLIKPLATTEVVALGQYKLPEQTPPGAAREQFEGDARDELADLVRPLERAEVPTRTRLVFSSDRQEAINRVAREDGCDAILTTGEADTLDRLFVALGGKPDRDRILSFVADLLAATDASVTLFHTSEETLTNATDRLVERGIDPDRAYQHLSESSDVGQRVVELETECDLLVVGEPDPSRDVRVLEPRSTEMTLDTDDPAFVIRGPD</sequence>
<accession>A0A7J9SL98</accession>
<keyword evidence="2" id="KW-1185">Reference proteome</keyword>
<evidence type="ECO:0000313" key="2">
    <source>
        <dbReference type="Proteomes" id="UP000546257"/>
    </source>
</evidence>
<proteinExistence type="predicted"/>
<name>A0A7J9SL98_9EURY</name>
<dbReference type="Proteomes" id="UP000546257">
    <property type="component" value="Unassembled WGS sequence"/>
</dbReference>
<protein>
    <submittedName>
        <fullName evidence="1">Universal stress protein UspA</fullName>
    </submittedName>
</protein>
<dbReference type="SUPFAM" id="SSF52402">
    <property type="entry name" value="Adenine nucleotide alpha hydrolases-like"/>
    <property type="match status" value="1"/>
</dbReference>
<dbReference type="Gene3D" id="3.40.50.12370">
    <property type="match status" value="1"/>
</dbReference>
<dbReference type="RefSeq" id="WP_185193671.1">
    <property type="nucleotide sequence ID" value="NZ_JACKXD010000005.1"/>
</dbReference>
<dbReference type="EMBL" id="JACKXD010000005">
    <property type="protein sequence ID" value="MBB6647292.1"/>
    <property type="molecule type" value="Genomic_DNA"/>
</dbReference>